<evidence type="ECO:0000313" key="4">
    <source>
        <dbReference type="Proteomes" id="UP001341840"/>
    </source>
</evidence>
<sequence>MGSSKAFSSFKASIARTIFFRALFLASAISILSLLRFLPTLHFLSQTHLHCLNQSHEIQNTSSSSTLEPGSYLFQSRVYNSFWDSFNCITHANLTLTVVNDLLRNRFLNHKATSLCLGEPSPMAVVSAMQQLGFTAITAVHNNTFFSLRHNTIVCDLHYQDCSFDFVLAKDVDKVSVPALLLLEVERILKPGGIGAVLLGSNNAPSSSVSSMLRSSRVVHVSLVTDLTLVVFKKRSSSSLFLYQHLQGECPSLNSTKPLIDLMEPLLEETERPKTSQEHEKRISYLPKFMDMSNRKRLVYIDIGVGGVPNNVTNYWFLPSYPIHFKDFNVYFVHYNTSILLSHVKGSGITFVYHPAGLSSTSVGLPKRLIGEGEEFDFHAWFKETVQHADFVVLKMNGVNVEMKFLRDMFESGTICFVNELFLSCSGKQSCMDVYKGLRDGGVYVHQWWETDELHGGSNK</sequence>
<accession>A0ABU6R7F4</accession>
<reference evidence="3 4" key="1">
    <citation type="journal article" date="2023" name="Plants (Basel)">
        <title>Bridging the Gap: Combining Genomics and Transcriptomics Approaches to Understand Stylosanthes scabra, an Orphan Legume from the Brazilian Caatinga.</title>
        <authorList>
            <person name="Ferreira-Neto J.R.C."/>
            <person name="da Silva M.D."/>
            <person name="Binneck E."/>
            <person name="de Melo N.F."/>
            <person name="da Silva R.H."/>
            <person name="de Melo A.L.T.M."/>
            <person name="Pandolfi V."/>
            <person name="Bustamante F.O."/>
            <person name="Brasileiro-Vidal A.C."/>
            <person name="Benko-Iseppon A.M."/>
        </authorList>
    </citation>
    <scope>NUCLEOTIDE SEQUENCE [LARGE SCALE GENOMIC DNA]</scope>
    <source>
        <tissue evidence="3">Leaves</tissue>
    </source>
</reference>
<feature type="domain" description="DUF7870" evidence="2">
    <location>
        <begin position="373"/>
        <end position="449"/>
    </location>
</feature>
<keyword evidence="1" id="KW-1133">Transmembrane helix</keyword>
<comment type="caution">
    <text evidence="3">The sequence shown here is derived from an EMBL/GenBank/DDBJ whole genome shotgun (WGS) entry which is preliminary data.</text>
</comment>
<organism evidence="3 4">
    <name type="scientific">Stylosanthes scabra</name>
    <dbReference type="NCBI Taxonomy" id="79078"/>
    <lineage>
        <taxon>Eukaryota</taxon>
        <taxon>Viridiplantae</taxon>
        <taxon>Streptophyta</taxon>
        <taxon>Embryophyta</taxon>
        <taxon>Tracheophyta</taxon>
        <taxon>Spermatophyta</taxon>
        <taxon>Magnoliopsida</taxon>
        <taxon>eudicotyledons</taxon>
        <taxon>Gunneridae</taxon>
        <taxon>Pentapetalae</taxon>
        <taxon>rosids</taxon>
        <taxon>fabids</taxon>
        <taxon>Fabales</taxon>
        <taxon>Fabaceae</taxon>
        <taxon>Papilionoideae</taxon>
        <taxon>50 kb inversion clade</taxon>
        <taxon>dalbergioids sensu lato</taxon>
        <taxon>Dalbergieae</taxon>
        <taxon>Pterocarpus clade</taxon>
        <taxon>Stylosanthes</taxon>
    </lineage>
</organism>
<dbReference type="PANTHER" id="PTHR47291:SF4">
    <property type="entry name" value="UPSTREAM ORF PROTEIN, PUTATIVE-RELATED"/>
    <property type="match status" value="1"/>
</dbReference>
<dbReference type="InterPro" id="IPR057192">
    <property type="entry name" value="DUF7870"/>
</dbReference>
<dbReference type="Pfam" id="PF25276">
    <property type="entry name" value="DUF7870"/>
    <property type="match status" value="2"/>
</dbReference>
<name>A0ABU6R7F4_9FABA</name>
<keyword evidence="4" id="KW-1185">Reference proteome</keyword>
<dbReference type="PANTHER" id="PTHR47291">
    <property type="entry name" value="PEPTIDE UPSTREAM PROTEIN"/>
    <property type="match status" value="1"/>
</dbReference>
<feature type="domain" description="DUF7870" evidence="2">
    <location>
        <begin position="263"/>
        <end position="337"/>
    </location>
</feature>
<evidence type="ECO:0000313" key="3">
    <source>
        <dbReference type="EMBL" id="MED6119887.1"/>
    </source>
</evidence>
<feature type="transmembrane region" description="Helical" evidence="1">
    <location>
        <begin position="18"/>
        <end position="38"/>
    </location>
</feature>
<keyword evidence="1" id="KW-0812">Transmembrane</keyword>
<protein>
    <recommendedName>
        <fullName evidence="2">DUF7870 domain-containing protein</fullName>
    </recommendedName>
</protein>
<evidence type="ECO:0000256" key="1">
    <source>
        <dbReference type="SAM" id="Phobius"/>
    </source>
</evidence>
<dbReference type="EMBL" id="JASCZI010030252">
    <property type="protein sequence ID" value="MED6119887.1"/>
    <property type="molecule type" value="Genomic_DNA"/>
</dbReference>
<keyword evidence="1" id="KW-0472">Membrane</keyword>
<proteinExistence type="predicted"/>
<gene>
    <name evidence="3" type="ORF">PIB30_015837</name>
</gene>
<evidence type="ECO:0000259" key="2">
    <source>
        <dbReference type="Pfam" id="PF25276"/>
    </source>
</evidence>
<dbReference type="Proteomes" id="UP001341840">
    <property type="component" value="Unassembled WGS sequence"/>
</dbReference>